<feature type="compositionally biased region" description="Low complexity" evidence="1">
    <location>
        <begin position="100"/>
        <end position="109"/>
    </location>
</feature>
<organism evidence="2 3">
    <name type="scientific">Plasmodium falciparum RAJ116</name>
    <dbReference type="NCBI Taxonomy" id="580058"/>
    <lineage>
        <taxon>Eukaryota</taxon>
        <taxon>Sar</taxon>
        <taxon>Alveolata</taxon>
        <taxon>Apicomplexa</taxon>
        <taxon>Aconoidasida</taxon>
        <taxon>Haemosporida</taxon>
        <taxon>Plasmodiidae</taxon>
        <taxon>Plasmodium</taxon>
        <taxon>Plasmodium (Laverania)</taxon>
    </lineage>
</organism>
<evidence type="ECO:0000313" key="3">
    <source>
        <dbReference type="Proteomes" id="UP000054566"/>
    </source>
</evidence>
<dbReference type="EMBL" id="GG664553">
    <property type="protein sequence ID" value="KNC37512.1"/>
    <property type="molecule type" value="Genomic_DNA"/>
</dbReference>
<protein>
    <recommendedName>
        <fullName evidence="4">B box-type domain-containing protein</fullName>
    </recommendedName>
</protein>
<evidence type="ECO:0000313" key="2">
    <source>
        <dbReference type="EMBL" id="KNC37512.1"/>
    </source>
</evidence>
<evidence type="ECO:0000256" key="1">
    <source>
        <dbReference type="SAM" id="MobiDB-lite"/>
    </source>
</evidence>
<reference evidence="3" key="2">
    <citation type="submission" date="2015-07" db="EMBL/GenBank/DDBJ databases">
        <title>The genome sequence of Plasmodium falciparum RAJ116.</title>
        <authorList>
            <consortium name="The Broad Institute Genome Sequencing Platform"/>
            <person name="Volkman S.K."/>
            <person name="Neafsey D.E."/>
            <person name="Dash A.P."/>
            <person name="Chitnis C.E."/>
            <person name="Hartl D.L."/>
            <person name="Young S.K."/>
            <person name="Kodira C.D."/>
            <person name="Zeng Q."/>
            <person name="Koehrsen M."/>
            <person name="Godfrey P."/>
            <person name="Alvarado L."/>
            <person name="Berlin A."/>
            <person name="Borenstein D."/>
            <person name="Chen Z."/>
            <person name="Engels R."/>
            <person name="Freedman E."/>
            <person name="Gellesch M."/>
            <person name="Goldberg J."/>
            <person name="Griggs A."/>
            <person name="Gujja S."/>
            <person name="Heiman D."/>
            <person name="Hepburn T."/>
            <person name="Howarth C."/>
            <person name="Jen D."/>
            <person name="Larson L."/>
            <person name="Lewis B."/>
            <person name="Mehta T."/>
            <person name="Park D."/>
            <person name="Pearson M."/>
            <person name="Roberts A."/>
            <person name="Saif S."/>
            <person name="Shea T."/>
            <person name="Shenoy N."/>
            <person name="Sisk P."/>
            <person name="Stolte C."/>
            <person name="Sykes S."/>
            <person name="Walk T."/>
            <person name="White J."/>
            <person name="Yandava C."/>
            <person name="Wirth D.F."/>
            <person name="Nusbaum C."/>
            <person name="Birren B."/>
        </authorList>
    </citation>
    <scope>NUCLEOTIDE SEQUENCE [LARGE SCALE GENOMIC DNA]</scope>
    <source>
        <strain evidence="3">RAJ116</strain>
    </source>
</reference>
<gene>
    <name evidence="2" type="ORF">PFLG_02046</name>
</gene>
<evidence type="ECO:0008006" key="4">
    <source>
        <dbReference type="Google" id="ProtNLM"/>
    </source>
</evidence>
<name>A0A0L0CZ19_PLAFA</name>
<proteinExistence type="predicted"/>
<dbReference type="OrthoDB" id="376097at2759"/>
<dbReference type="SUPFAM" id="SSF57845">
    <property type="entry name" value="B-box zinc-binding domain"/>
    <property type="match status" value="1"/>
</dbReference>
<reference evidence="3" key="1">
    <citation type="submission" date="2015-07" db="EMBL/GenBank/DDBJ databases">
        <title>Annotation of Plasmodium falciparum RAJ116.</title>
        <authorList>
            <consortium name="The Broad Institute Genome Sequencing Platform"/>
            <person name="Volkman S.K."/>
            <person name="Neafsey D.E."/>
            <person name="Dash A.P."/>
            <person name="Chitnis C.E."/>
            <person name="Hartl D.L."/>
            <person name="Young S.K."/>
            <person name="Zeng Q."/>
            <person name="Koehrsen M."/>
            <person name="Alvarado L."/>
            <person name="Berlin A."/>
            <person name="Borenstein D."/>
            <person name="Chapman S.B."/>
            <person name="Chen Z."/>
            <person name="Engels R."/>
            <person name="Freedman E."/>
            <person name="Gellesch M."/>
            <person name="Goldberg J."/>
            <person name="Griggs A."/>
            <person name="Gujja S."/>
            <person name="Heilman E.R."/>
            <person name="Heiman D.I."/>
            <person name="Howarth C."/>
            <person name="Jen D."/>
            <person name="Larson L."/>
            <person name="Mehta T."/>
            <person name="Neiman D."/>
            <person name="Park D."/>
            <person name="Pearson M."/>
            <person name="Roberts A."/>
            <person name="Saif S."/>
            <person name="Shea T."/>
            <person name="Shenoy N."/>
            <person name="Sisk P."/>
            <person name="Stolte C."/>
            <person name="Sykes S."/>
            <person name="Walk T."/>
            <person name="White J."/>
            <person name="Yandava C."/>
            <person name="Haas B."/>
            <person name="Henn M.R."/>
            <person name="Nusbaum C."/>
            <person name="Birren B."/>
        </authorList>
    </citation>
    <scope>NUCLEOTIDE SEQUENCE [LARGE SCALE GENOMIC DNA]</scope>
    <source>
        <strain evidence="3">RAJ116</strain>
    </source>
</reference>
<dbReference type="Proteomes" id="UP000054566">
    <property type="component" value="Unassembled WGS sequence"/>
</dbReference>
<feature type="region of interest" description="Disordered" evidence="1">
    <location>
        <begin position="71"/>
        <end position="109"/>
    </location>
</feature>
<feature type="compositionally biased region" description="Basic and acidic residues" evidence="1">
    <location>
        <begin position="80"/>
        <end position="99"/>
    </location>
</feature>
<accession>A0A0L0CZ19</accession>
<dbReference type="AlphaFoldDB" id="A0A0L0CZ19"/>
<dbReference type="Gene3D" id="3.30.160.60">
    <property type="entry name" value="Classic Zinc Finger"/>
    <property type="match status" value="1"/>
</dbReference>
<sequence length="262" mass="30513">MKRDNIHIRGYLRDDVLRNKKCHKKKKDHRVNSLSVKLINNKPMKEEREKHAESIGLLDDDNVCRTNDAICSNESYNNNNDDKKNNNDNNDDNKDDNNNDGHNNNNNNNLVNIKYIKNVNNINSNNLRNDTYIFSNSTTIDMISLDDEPLYSDSELKEIGITNIHTEICQKKNNKTLENINNDIINNKQFTAIENVRCSEHYNYPIQYFCHTCLSLCFCSECAINGIHTNNCNIENINTAFINKKNFYESLEDIKKMTWSAH</sequence>